<name>B0G9P1_9FIRM</name>
<dbReference type="GeneID" id="92863761"/>
<protein>
    <submittedName>
        <fullName evidence="1">Putative toxin-antitoxin system, antitoxin component</fullName>
    </submittedName>
</protein>
<proteinExistence type="predicted"/>
<dbReference type="RefSeq" id="WP_005335453.1">
    <property type="nucleotide sequence ID" value="NZ_AAXA02000015.1"/>
</dbReference>
<comment type="caution">
    <text evidence="1">The sequence shown here is derived from an EMBL/GenBank/DDBJ whole genome shotgun (WGS) entry which is preliminary data.</text>
</comment>
<dbReference type="PaxDb" id="411461-DORFOR_03007"/>
<dbReference type="Proteomes" id="UP000005359">
    <property type="component" value="Unassembled WGS sequence"/>
</dbReference>
<accession>B0G9P1</accession>
<dbReference type="InterPro" id="IPR005368">
    <property type="entry name" value="UPF0175"/>
</dbReference>
<evidence type="ECO:0000313" key="1">
    <source>
        <dbReference type="EMBL" id="EDR46395.1"/>
    </source>
</evidence>
<dbReference type="Pfam" id="PF03683">
    <property type="entry name" value="UPF0175"/>
    <property type="match status" value="1"/>
</dbReference>
<evidence type="ECO:0000313" key="2">
    <source>
        <dbReference type="Proteomes" id="UP000005359"/>
    </source>
</evidence>
<reference evidence="1 2" key="2">
    <citation type="submission" date="2007-10" db="EMBL/GenBank/DDBJ databases">
        <authorList>
            <person name="Fulton L."/>
            <person name="Clifton S."/>
            <person name="Fulton B."/>
            <person name="Xu J."/>
            <person name="Minx P."/>
            <person name="Pepin K.H."/>
            <person name="Johnson M."/>
            <person name="Thiruvilangam P."/>
            <person name="Bhonagiri V."/>
            <person name="Nash W.E."/>
            <person name="Wang C."/>
            <person name="Mardis E.R."/>
            <person name="Wilson R.K."/>
        </authorList>
    </citation>
    <scope>NUCLEOTIDE SEQUENCE [LARGE SCALE GENOMIC DNA]</scope>
    <source>
        <strain evidence="1 2">ATCC 27755</strain>
    </source>
</reference>
<organism evidence="1 2">
    <name type="scientific">Dorea formicigenerans ATCC 27755</name>
    <dbReference type="NCBI Taxonomy" id="411461"/>
    <lineage>
        <taxon>Bacteria</taxon>
        <taxon>Bacillati</taxon>
        <taxon>Bacillota</taxon>
        <taxon>Clostridia</taxon>
        <taxon>Lachnospirales</taxon>
        <taxon>Lachnospiraceae</taxon>
        <taxon>Dorea</taxon>
    </lineage>
</organism>
<dbReference type="EMBL" id="AAXA02000015">
    <property type="protein sequence ID" value="EDR46395.1"/>
    <property type="molecule type" value="Genomic_DNA"/>
</dbReference>
<dbReference type="eggNOG" id="COG2886">
    <property type="taxonomic scope" value="Bacteria"/>
</dbReference>
<dbReference type="AlphaFoldDB" id="B0G9P1"/>
<reference evidence="1 2" key="1">
    <citation type="submission" date="2007-10" db="EMBL/GenBank/DDBJ databases">
        <title>Draft genome sequence of Dorea formicigenerans(ATCC 27755).</title>
        <authorList>
            <person name="Sudarsanam P."/>
            <person name="Ley R."/>
            <person name="Guruge J."/>
            <person name="Turnbaugh P.J."/>
            <person name="Mahowald M."/>
            <person name="Liep D."/>
            <person name="Gordon J."/>
        </authorList>
    </citation>
    <scope>NUCLEOTIDE SEQUENCE [LARGE SCALE GENOMIC DNA]</scope>
    <source>
        <strain evidence="1 2">ATCC 27755</strain>
    </source>
</reference>
<sequence length="84" mass="9800">MCQIVLSIPDEVLYDTKMSHEQVNQFARQAVALRYYTQSGVNIGYCSQIAGMTEEEFIKYLGRNHISIFRFDNEKEFLEELNNA</sequence>
<gene>
    <name evidence="1" type="ORF">DORFOR_03007</name>
</gene>